<dbReference type="InterPro" id="IPR038559">
    <property type="entry name" value="XkdN-like_sf"/>
</dbReference>
<dbReference type="Pfam" id="PF08890">
    <property type="entry name" value="Phage_TAC_5"/>
    <property type="match status" value="1"/>
</dbReference>
<evidence type="ECO:0000256" key="1">
    <source>
        <dbReference type="SAM" id="MobiDB-lite"/>
    </source>
</evidence>
<gene>
    <name evidence="2" type="ORF">CGS46_12690</name>
</gene>
<evidence type="ECO:0000313" key="2">
    <source>
        <dbReference type="EMBL" id="PDX57375.1"/>
    </source>
</evidence>
<protein>
    <recommendedName>
        <fullName evidence="4">Phage XkdN-like protein</fullName>
    </recommendedName>
</protein>
<reference evidence="2 3" key="1">
    <citation type="journal article" date="2017" name="Front. Microbiol.">
        <title>New Insights into the Diversity of the Genus Faecalibacterium.</title>
        <authorList>
            <person name="Benevides L."/>
            <person name="Burman S."/>
            <person name="Martin R."/>
            <person name="Robert V."/>
            <person name="Thomas M."/>
            <person name="Miquel S."/>
            <person name="Chain F."/>
            <person name="Sokol H."/>
            <person name="Bermudez-Humaran L.G."/>
            <person name="Morrison M."/>
            <person name="Langella P."/>
            <person name="Azevedo V.A."/>
            <person name="Chatel J.M."/>
            <person name="Soares S."/>
        </authorList>
    </citation>
    <scope>NUCLEOTIDE SEQUENCE [LARGE SCALE GENOMIC DNA]</scope>
    <source>
        <strain evidence="3">CNCM I-4540</strain>
    </source>
</reference>
<dbReference type="Gene3D" id="3.30.2220.30">
    <property type="match status" value="1"/>
</dbReference>
<dbReference type="Proteomes" id="UP000220752">
    <property type="component" value="Unassembled WGS sequence"/>
</dbReference>
<evidence type="ECO:0000313" key="3">
    <source>
        <dbReference type="Proteomes" id="UP000220752"/>
    </source>
</evidence>
<dbReference type="AlphaFoldDB" id="A0A2A6Z7M1"/>
<sequence>MEDKYMSIKATVNPAAETTETTETTKEEQIADARENETALLDGLLAAADFKTSEECIKNVVISRNGKDLFSFHIHPLSEEDYNSCRKKFTKFVKSKVQGGIRVPEEVNAVNYRAELIFRATTPEDQVKVWCNKALWKKLDLVTGYEAVNALLMAGEKEAVLSLIDQISGYELSEEDVAKN</sequence>
<name>A0A2A6Z7M1_9FIRM</name>
<organism evidence="2 3">
    <name type="scientific">Faecalibacterium langellae</name>
    <dbReference type="NCBI Taxonomy" id="3435293"/>
    <lineage>
        <taxon>Bacteria</taxon>
        <taxon>Bacillati</taxon>
        <taxon>Bacillota</taxon>
        <taxon>Clostridia</taxon>
        <taxon>Eubacteriales</taxon>
        <taxon>Oscillospiraceae</taxon>
        <taxon>Faecalibacterium</taxon>
    </lineage>
</organism>
<proteinExistence type="predicted"/>
<feature type="region of interest" description="Disordered" evidence="1">
    <location>
        <begin position="1"/>
        <end position="30"/>
    </location>
</feature>
<keyword evidence="3" id="KW-1185">Reference proteome</keyword>
<comment type="caution">
    <text evidence="2">The sequence shown here is derived from an EMBL/GenBank/DDBJ whole genome shotgun (WGS) entry which is preliminary data.</text>
</comment>
<dbReference type="InterPro" id="IPR014986">
    <property type="entry name" value="XkdN-like"/>
</dbReference>
<dbReference type="EMBL" id="NMTQ01000037">
    <property type="protein sequence ID" value="PDX57375.1"/>
    <property type="molecule type" value="Genomic_DNA"/>
</dbReference>
<evidence type="ECO:0008006" key="4">
    <source>
        <dbReference type="Google" id="ProtNLM"/>
    </source>
</evidence>
<accession>A0A2A6Z7M1</accession>